<evidence type="ECO:0000259" key="1">
    <source>
        <dbReference type="PROSITE" id="PS50181"/>
    </source>
</evidence>
<reference evidence="2" key="2">
    <citation type="submission" date="2018-05" db="EMBL/GenBank/DDBJ databases">
        <title>OpunRS2 (Oryza punctata Reference Sequence Version 2).</title>
        <authorList>
            <person name="Zhang J."/>
            <person name="Kudrna D."/>
            <person name="Lee S."/>
            <person name="Talag J."/>
            <person name="Welchert J."/>
            <person name="Wing R.A."/>
        </authorList>
    </citation>
    <scope>NUCLEOTIDE SEQUENCE [LARGE SCALE GENOMIC DNA]</scope>
</reference>
<dbReference type="Proteomes" id="UP000026962">
    <property type="component" value="Chromosome 2"/>
</dbReference>
<dbReference type="InterPro" id="IPR044997">
    <property type="entry name" value="F-box_plant"/>
</dbReference>
<dbReference type="PROSITE" id="PS50181">
    <property type="entry name" value="FBOX"/>
    <property type="match status" value="1"/>
</dbReference>
<protein>
    <recommendedName>
        <fullName evidence="1">F-box domain-containing protein</fullName>
    </recommendedName>
</protein>
<name>A0A0E0K624_ORYPU</name>
<evidence type="ECO:0000313" key="3">
    <source>
        <dbReference type="Proteomes" id="UP000026962"/>
    </source>
</evidence>
<evidence type="ECO:0000313" key="2">
    <source>
        <dbReference type="EnsemblPlants" id="OPUNC02G32410.1"/>
    </source>
</evidence>
<dbReference type="AlphaFoldDB" id="A0A0E0K624"/>
<dbReference type="InterPro" id="IPR001810">
    <property type="entry name" value="F-box_dom"/>
</dbReference>
<organism evidence="2">
    <name type="scientific">Oryza punctata</name>
    <name type="common">Red rice</name>
    <dbReference type="NCBI Taxonomy" id="4537"/>
    <lineage>
        <taxon>Eukaryota</taxon>
        <taxon>Viridiplantae</taxon>
        <taxon>Streptophyta</taxon>
        <taxon>Embryophyta</taxon>
        <taxon>Tracheophyta</taxon>
        <taxon>Spermatophyta</taxon>
        <taxon>Magnoliopsida</taxon>
        <taxon>Liliopsida</taxon>
        <taxon>Poales</taxon>
        <taxon>Poaceae</taxon>
        <taxon>BOP clade</taxon>
        <taxon>Oryzoideae</taxon>
        <taxon>Oryzeae</taxon>
        <taxon>Oryzinae</taxon>
        <taxon>Oryza</taxon>
    </lineage>
</organism>
<dbReference type="HOGENOM" id="CLU_024168_2_1_1"/>
<feature type="domain" description="F-box" evidence="1">
    <location>
        <begin position="2"/>
        <end position="55"/>
    </location>
</feature>
<dbReference type="OMA" id="KECDLIW"/>
<accession>A0A0E0K624</accession>
<dbReference type="PANTHER" id="PTHR32153">
    <property type="entry name" value="OJ000223_09.16 PROTEIN"/>
    <property type="match status" value="1"/>
</dbReference>
<keyword evidence="3" id="KW-1185">Reference proteome</keyword>
<dbReference type="eggNOG" id="ENOG502R7NK">
    <property type="taxonomic scope" value="Eukaryota"/>
</dbReference>
<reference evidence="2" key="1">
    <citation type="submission" date="2015-04" db="UniProtKB">
        <authorList>
            <consortium name="EnsemblPlants"/>
        </authorList>
    </citation>
    <scope>IDENTIFICATION</scope>
</reference>
<dbReference type="Gramene" id="OPUNC02G32410.1">
    <property type="protein sequence ID" value="OPUNC02G32410.1"/>
    <property type="gene ID" value="OPUNC02G32410"/>
</dbReference>
<proteinExistence type="predicted"/>
<dbReference type="Pfam" id="PF00646">
    <property type="entry name" value="F-box"/>
    <property type="match status" value="1"/>
</dbReference>
<dbReference type="InterPro" id="IPR036047">
    <property type="entry name" value="F-box-like_dom_sf"/>
</dbReference>
<dbReference type="EnsemblPlants" id="OPUNC02G32410.1">
    <property type="protein sequence ID" value="OPUNC02G32410.1"/>
    <property type="gene ID" value="OPUNC02G32410"/>
</dbReference>
<dbReference type="SUPFAM" id="SSF81383">
    <property type="entry name" value="F-box domain"/>
    <property type="match status" value="1"/>
</dbReference>
<sequence>MADRLSELPDDVLVSILRRVDLHNAVRTAILAKRWRHLPAVLPDVVLDVLSFKKKHEDDGFTSKLSREARANFAVAQAAKTIFARRGGEHAIDRLFVRFYLREESIGIVRSVDDAIASGRVRFREVATASSSSNMLANARRLVSFVDGCPRAFAGLTRLRVESVTLRGSDVPNVLATCKNLELLSLLNMEHPRLVRLDIDACDFETVELKWLPRLVHVSNNVWFPSRTLPPPCFWPCSTASDSDTLHCRTLKLSELLVNTTSIRTLQMIFESEKIWFQPESPKHLAPLLRNLRIACLDRIHKECDLIWMMFMLEAAPLSKELRIPVTEHSCGSLAAGDVMRKLLYCEKNSIEWHIDSDFKHYILLLVTVVGFEIKDKFVKLIKRLADAAVNLEDIHIWRMKSNVRIVSIIQLRGIQVQTKREREKES</sequence>